<dbReference type="AlphaFoldDB" id="A0A0F9DY25"/>
<comment type="caution">
    <text evidence="1">The sequence shown here is derived from an EMBL/GenBank/DDBJ whole genome shotgun (WGS) entry which is preliminary data.</text>
</comment>
<dbReference type="EMBL" id="LAZR01029727">
    <property type="protein sequence ID" value="KKL58716.1"/>
    <property type="molecule type" value="Genomic_DNA"/>
</dbReference>
<sequence length="114" mass="11841">LRRVNTANRSGVQRAIAISAAQVQGDAQRSIQRGGRSGVIVTIAGKRHQRSGPGEPPKTDTGRLASSIFAEFSNGGLRADVGTDVVSRLLGMLLAALSVQFVLEGLRSFGLAAA</sequence>
<name>A0A0F9DY25_9ZZZZ</name>
<gene>
    <name evidence="1" type="ORF">LCGC14_2222620</name>
</gene>
<evidence type="ECO:0000313" key="1">
    <source>
        <dbReference type="EMBL" id="KKL58716.1"/>
    </source>
</evidence>
<protein>
    <submittedName>
        <fullName evidence="1">Uncharacterized protein</fullName>
    </submittedName>
</protein>
<organism evidence="1">
    <name type="scientific">marine sediment metagenome</name>
    <dbReference type="NCBI Taxonomy" id="412755"/>
    <lineage>
        <taxon>unclassified sequences</taxon>
        <taxon>metagenomes</taxon>
        <taxon>ecological metagenomes</taxon>
    </lineage>
</organism>
<proteinExistence type="predicted"/>
<reference evidence="1" key="1">
    <citation type="journal article" date="2015" name="Nature">
        <title>Complex archaea that bridge the gap between prokaryotes and eukaryotes.</title>
        <authorList>
            <person name="Spang A."/>
            <person name="Saw J.H."/>
            <person name="Jorgensen S.L."/>
            <person name="Zaremba-Niedzwiedzka K."/>
            <person name="Martijn J."/>
            <person name="Lind A.E."/>
            <person name="van Eijk R."/>
            <person name="Schleper C."/>
            <person name="Guy L."/>
            <person name="Ettema T.J."/>
        </authorList>
    </citation>
    <scope>NUCLEOTIDE SEQUENCE</scope>
</reference>
<accession>A0A0F9DY25</accession>
<feature type="non-terminal residue" evidence="1">
    <location>
        <position position="1"/>
    </location>
</feature>